<dbReference type="EMBL" id="RXGB01003724">
    <property type="protein sequence ID" value="TMW91402.1"/>
    <property type="molecule type" value="Genomic_DNA"/>
</dbReference>
<proteinExistence type="predicted"/>
<sequence>LKINLHPVVSSSDSVDRCQLVNKMQHCMEILYLEDYYRRDSAEGSVPIPYLSAAIWCQSTLSISFRQGLGHWMMLPHHCEKVVRGPKVEEYCRHEATQERDA</sequence>
<gene>
    <name evidence="1" type="ORF">EJD97_014390</name>
</gene>
<protein>
    <submittedName>
        <fullName evidence="1">Uncharacterized protein</fullName>
    </submittedName>
</protein>
<comment type="caution">
    <text evidence="1">The sequence shown here is derived from an EMBL/GenBank/DDBJ whole genome shotgun (WGS) entry which is preliminary data.</text>
</comment>
<organism evidence="1">
    <name type="scientific">Solanum chilense</name>
    <name type="common">Tomato</name>
    <name type="synonym">Lycopersicon chilense</name>
    <dbReference type="NCBI Taxonomy" id="4083"/>
    <lineage>
        <taxon>Eukaryota</taxon>
        <taxon>Viridiplantae</taxon>
        <taxon>Streptophyta</taxon>
        <taxon>Embryophyta</taxon>
        <taxon>Tracheophyta</taxon>
        <taxon>Spermatophyta</taxon>
        <taxon>Magnoliopsida</taxon>
        <taxon>eudicotyledons</taxon>
        <taxon>Gunneridae</taxon>
        <taxon>Pentapetalae</taxon>
        <taxon>asterids</taxon>
        <taxon>lamiids</taxon>
        <taxon>Solanales</taxon>
        <taxon>Solanaceae</taxon>
        <taxon>Solanoideae</taxon>
        <taxon>Solaneae</taxon>
        <taxon>Solanum</taxon>
        <taxon>Solanum subgen. Lycopersicon</taxon>
    </lineage>
</organism>
<evidence type="ECO:0000313" key="1">
    <source>
        <dbReference type="EMBL" id="TMW91402.1"/>
    </source>
</evidence>
<name>A0A6N2B8Z5_SOLCI</name>
<dbReference type="AlphaFoldDB" id="A0A6N2B8Z5"/>
<reference evidence="1" key="1">
    <citation type="submission" date="2019-05" db="EMBL/GenBank/DDBJ databases">
        <title>The de novo reference genome and transcriptome assemblies of the wild tomato species Solanum chilense.</title>
        <authorList>
            <person name="Stam R."/>
            <person name="Nosenko T."/>
            <person name="Hoerger A.C."/>
            <person name="Stephan W."/>
            <person name="Seidel M.A."/>
            <person name="Kuhn J.M.M."/>
            <person name="Haberer G."/>
            <person name="Tellier A."/>
        </authorList>
    </citation>
    <scope>NUCLEOTIDE SEQUENCE</scope>
    <source>
        <tissue evidence="1">Mature leaves</tissue>
    </source>
</reference>
<accession>A0A6N2B8Z5</accession>
<feature type="non-terminal residue" evidence="1">
    <location>
        <position position="1"/>
    </location>
</feature>